<name>A0ACC0DDW4_9PEZI</name>
<keyword evidence="2" id="KW-1185">Reference proteome</keyword>
<comment type="caution">
    <text evidence="1">The sequence shown here is derived from an EMBL/GenBank/DDBJ whole genome shotgun (WGS) entry which is preliminary data.</text>
</comment>
<evidence type="ECO:0000313" key="1">
    <source>
        <dbReference type="EMBL" id="KAI6090756.1"/>
    </source>
</evidence>
<accession>A0ACC0DDW4</accession>
<sequence>MAAPVQIYKLGIAPLFDRLSVQEKRYSHYMSRAAWAGTRIILRQVSPESLAIFDFILELYKTCSGDWKQLSKVDGVDEEEVQAWLEYAATFLSNIGNYYGSGDQKFTPRIVPDTLQKLASRSPKLSSLYAEFQSYIMAIPPFTLGYPSTLAQSSYYPGQLIGKDEIALVSKHLASHSIFPENTRLRKTGECTFEVLQASVELTEPVVSLDLPNSSSRVDLIRGDHADDLKVVCDNLSRAADYAANDTQRKFLAEYIESFGTGNLDVYRDSQRTWVTDKTPKVENIFGFVEPYRDPAGIRAEFEGLVAIADAEETKLLSKLVENSDRFIRRLPWASPENNGKGVFEKSLFEPPDLSSIHALAYCSSIIFPGINLPNYNDIRQDVGFKNVIIANRMVAESTAIQWPFIDDSETKTFQKHKYPAYYWWVVLHEILGHGTGKMMIEEPGNRFNFDPASPPVNPLDGKPIKTWYKPGQTWTGQFEELATTVDECRAELVGAYLMDDPELLALFGFTDKSDIRASDLTYNLYQQLGVDGLRGLSNFNVDGMKWGQAHSRAHFAMLRCLLKHGDGCVSISHDKEAETLRVKVDRSRIRSHGKKALGEMLLRLHMYRCTADVQACREYYENLSHVDVECLEWRQTVIATKPPPLLNVQANTFIDGETVTLREYEPTIEGIIQSWAERAV</sequence>
<dbReference type="Proteomes" id="UP001497680">
    <property type="component" value="Unassembled WGS sequence"/>
</dbReference>
<proteinExistence type="predicted"/>
<reference evidence="1 2" key="1">
    <citation type="journal article" date="2022" name="New Phytol.">
        <title>Ecological generalism drives hyperdiversity of secondary metabolite gene clusters in xylarialean endophytes.</title>
        <authorList>
            <person name="Franco M.E.E."/>
            <person name="Wisecaver J.H."/>
            <person name="Arnold A.E."/>
            <person name="Ju Y.M."/>
            <person name="Slot J.C."/>
            <person name="Ahrendt S."/>
            <person name="Moore L.P."/>
            <person name="Eastman K.E."/>
            <person name="Scott K."/>
            <person name="Konkel Z."/>
            <person name="Mondo S.J."/>
            <person name="Kuo A."/>
            <person name="Hayes R.D."/>
            <person name="Haridas S."/>
            <person name="Andreopoulos B."/>
            <person name="Riley R."/>
            <person name="LaButti K."/>
            <person name="Pangilinan J."/>
            <person name="Lipzen A."/>
            <person name="Amirebrahimi M."/>
            <person name="Yan J."/>
            <person name="Adam C."/>
            <person name="Keymanesh K."/>
            <person name="Ng V."/>
            <person name="Louie K."/>
            <person name="Northen T."/>
            <person name="Drula E."/>
            <person name="Henrissat B."/>
            <person name="Hsieh H.M."/>
            <person name="Youens-Clark K."/>
            <person name="Lutzoni F."/>
            <person name="Miadlikowska J."/>
            <person name="Eastwood D.C."/>
            <person name="Hamelin R.C."/>
            <person name="Grigoriev I.V."/>
            <person name="U'Ren J.M."/>
        </authorList>
    </citation>
    <scope>NUCLEOTIDE SEQUENCE [LARGE SCALE GENOMIC DNA]</scope>
    <source>
        <strain evidence="1 2">ER1909</strain>
    </source>
</reference>
<organism evidence="1 2">
    <name type="scientific">Hypoxylon rubiginosum</name>
    <dbReference type="NCBI Taxonomy" id="110542"/>
    <lineage>
        <taxon>Eukaryota</taxon>
        <taxon>Fungi</taxon>
        <taxon>Dikarya</taxon>
        <taxon>Ascomycota</taxon>
        <taxon>Pezizomycotina</taxon>
        <taxon>Sordariomycetes</taxon>
        <taxon>Xylariomycetidae</taxon>
        <taxon>Xylariales</taxon>
        <taxon>Hypoxylaceae</taxon>
        <taxon>Hypoxylon</taxon>
    </lineage>
</organism>
<gene>
    <name evidence="1" type="ORF">F4821DRAFT_9618</name>
</gene>
<dbReference type="EMBL" id="MU394289">
    <property type="protein sequence ID" value="KAI6090756.1"/>
    <property type="molecule type" value="Genomic_DNA"/>
</dbReference>
<evidence type="ECO:0000313" key="2">
    <source>
        <dbReference type="Proteomes" id="UP001497680"/>
    </source>
</evidence>
<protein>
    <submittedName>
        <fullName evidence="1">Dipeptidyl peptidase III</fullName>
    </submittedName>
</protein>